<evidence type="ECO:0000256" key="1">
    <source>
        <dbReference type="ARBA" id="ARBA00001933"/>
    </source>
</evidence>
<dbReference type="SUPFAM" id="SSF53686">
    <property type="entry name" value="Tryptophan synthase beta subunit-like PLP-dependent enzymes"/>
    <property type="match status" value="1"/>
</dbReference>
<dbReference type="GO" id="GO:0004794">
    <property type="term" value="F:threonine deaminase activity"/>
    <property type="evidence" value="ECO:0007669"/>
    <property type="project" value="TreeGrafter"/>
</dbReference>
<dbReference type="GO" id="GO:0006567">
    <property type="term" value="P:L-threonine catabolic process"/>
    <property type="evidence" value="ECO:0007669"/>
    <property type="project" value="TreeGrafter"/>
</dbReference>
<evidence type="ECO:0000259" key="5">
    <source>
        <dbReference type="Pfam" id="PF00291"/>
    </source>
</evidence>
<feature type="domain" description="Tryptophan synthase beta chain-like PALP" evidence="5">
    <location>
        <begin position="33"/>
        <end position="309"/>
    </location>
</feature>
<evidence type="ECO:0000256" key="4">
    <source>
        <dbReference type="ARBA" id="ARBA00023239"/>
    </source>
</evidence>
<dbReference type="RefSeq" id="WP_189995439.1">
    <property type="nucleotide sequence ID" value="NZ_BMZS01000016.1"/>
</dbReference>
<reference evidence="6" key="1">
    <citation type="journal article" date="2014" name="Int. J. Syst. Evol. Microbiol.">
        <title>Complete genome sequence of Corynebacterium casei LMG S-19264T (=DSM 44701T), isolated from a smear-ripened cheese.</title>
        <authorList>
            <consortium name="US DOE Joint Genome Institute (JGI-PGF)"/>
            <person name="Walter F."/>
            <person name="Albersmeier A."/>
            <person name="Kalinowski J."/>
            <person name="Ruckert C."/>
        </authorList>
    </citation>
    <scope>NUCLEOTIDE SEQUENCE</scope>
    <source>
        <strain evidence="6">KCTC 42651</strain>
    </source>
</reference>
<evidence type="ECO:0000256" key="3">
    <source>
        <dbReference type="ARBA" id="ARBA00022898"/>
    </source>
</evidence>
<name>A0A918XX54_9PROT</name>
<keyword evidence="7" id="KW-1185">Reference proteome</keyword>
<dbReference type="PANTHER" id="PTHR48078">
    <property type="entry name" value="THREONINE DEHYDRATASE, MITOCHONDRIAL-RELATED"/>
    <property type="match status" value="1"/>
</dbReference>
<evidence type="ECO:0000313" key="7">
    <source>
        <dbReference type="Proteomes" id="UP000630353"/>
    </source>
</evidence>
<dbReference type="GO" id="GO:0006565">
    <property type="term" value="P:L-serine catabolic process"/>
    <property type="evidence" value="ECO:0007669"/>
    <property type="project" value="TreeGrafter"/>
</dbReference>
<evidence type="ECO:0000313" key="6">
    <source>
        <dbReference type="EMBL" id="GHD63149.1"/>
    </source>
</evidence>
<protein>
    <submittedName>
        <fullName evidence="6">Serine/threonine dehydratase</fullName>
    </submittedName>
</protein>
<evidence type="ECO:0000256" key="2">
    <source>
        <dbReference type="ARBA" id="ARBA00010869"/>
    </source>
</evidence>
<comment type="caution">
    <text evidence="6">The sequence shown here is derived from an EMBL/GenBank/DDBJ whole genome shotgun (WGS) entry which is preliminary data.</text>
</comment>
<dbReference type="EMBL" id="BMZS01000016">
    <property type="protein sequence ID" value="GHD63149.1"/>
    <property type="molecule type" value="Genomic_DNA"/>
</dbReference>
<keyword evidence="3" id="KW-0663">Pyridoxal phosphate</keyword>
<reference evidence="6" key="2">
    <citation type="submission" date="2020-09" db="EMBL/GenBank/DDBJ databases">
        <authorList>
            <person name="Sun Q."/>
            <person name="Kim S."/>
        </authorList>
    </citation>
    <scope>NUCLEOTIDE SEQUENCE</scope>
    <source>
        <strain evidence="6">KCTC 42651</strain>
    </source>
</reference>
<dbReference type="InterPro" id="IPR001926">
    <property type="entry name" value="TrpB-like_PALP"/>
</dbReference>
<accession>A0A918XX54</accession>
<comment type="similarity">
    <text evidence="2">Belongs to the serine/threonine dehydratase family.</text>
</comment>
<keyword evidence="4" id="KW-0456">Lyase</keyword>
<dbReference type="CDD" id="cd01562">
    <property type="entry name" value="Thr-dehyd"/>
    <property type="match status" value="1"/>
</dbReference>
<dbReference type="FunFam" id="3.40.50.1100:FF:000005">
    <property type="entry name" value="Threonine dehydratase catabolic"/>
    <property type="match status" value="1"/>
</dbReference>
<gene>
    <name evidence="6" type="ORF">GCM10017083_52910</name>
</gene>
<organism evidence="6 7">
    <name type="scientific">Thalassobaculum fulvum</name>
    <dbReference type="NCBI Taxonomy" id="1633335"/>
    <lineage>
        <taxon>Bacteria</taxon>
        <taxon>Pseudomonadati</taxon>
        <taxon>Pseudomonadota</taxon>
        <taxon>Alphaproteobacteria</taxon>
        <taxon>Rhodospirillales</taxon>
        <taxon>Thalassobaculaceae</taxon>
        <taxon>Thalassobaculum</taxon>
    </lineage>
</organism>
<dbReference type="Pfam" id="PF00291">
    <property type="entry name" value="PALP"/>
    <property type="match status" value="1"/>
</dbReference>
<dbReference type="GO" id="GO:0003941">
    <property type="term" value="F:L-serine ammonia-lyase activity"/>
    <property type="evidence" value="ECO:0007669"/>
    <property type="project" value="TreeGrafter"/>
</dbReference>
<dbReference type="Proteomes" id="UP000630353">
    <property type="component" value="Unassembled WGS sequence"/>
</dbReference>
<dbReference type="InterPro" id="IPR036052">
    <property type="entry name" value="TrpB-like_PALP_sf"/>
</dbReference>
<dbReference type="Gene3D" id="3.40.50.1100">
    <property type="match status" value="2"/>
</dbReference>
<dbReference type="InterPro" id="IPR050147">
    <property type="entry name" value="Ser/Thr_Dehydratase"/>
</dbReference>
<dbReference type="PANTHER" id="PTHR48078:SF6">
    <property type="entry name" value="L-THREONINE DEHYDRATASE CATABOLIC TDCB"/>
    <property type="match status" value="1"/>
</dbReference>
<dbReference type="GO" id="GO:0009097">
    <property type="term" value="P:isoleucine biosynthetic process"/>
    <property type="evidence" value="ECO:0007669"/>
    <property type="project" value="TreeGrafter"/>
</dbReference>
<dbReference type="AlphaFoldDB" id="A0A918XX54"/>
<comment type="cofactor">
    <cofactor evidence="1">
        <name>pyridoxal 5'-phosphate</name>
        <dbReference type="ChEBI" id="CHEBI:597326"/>
    </cofactor>
</comment>
<proteinExistence type="inferred from homology"/>
<sequence>MSNTVTLADINAARGRIAGKVRLSPVLEVGPARTPVIPDSRLVLKLDCLQPTGSFKVRGATNALLSLPEEQVGRGLITASGGNHGLAVAYAARMGGTRAVVYLPTSAPAAKAEKLKAWGAEVVIEGSVFDEAAVAATARAEAEGMTFLHPFAPPAVIAGQGTVGLEIVEQIPEVDTVLVAIGGGGLIAGVATAIKALRPNVRVVGIEPEGAPTHHASRAAGRMVTLDAITTAAGTLAPRRTEALNFELVSANVDDLVLVSDEAMREAARWLWFECGLAAELSGAAGVAALMSGAVTVRPGATVCALVCGAGTDGLA</sequence>